<keyword evidence="11" id="KW-1185">Reference proteome</keyword>
<name>A0A8J2SPE2_9STRA</name>
<evidence type="ECO:0000256" key="3">
    <source>
        <dbReference type="ARBA" id="ARBA00022737"/>
    </source>
</evidence>
<accession>A0A8J2SPE2</accession>
<feature type="compositionally biased region" description="Pro residues" evidence="8">
    <location>
        <begin position="152"/>
        <end position="162"/>
    </location>
</feature>
<proteinExistence type="predicted"/>
<dbReference type="GO" id="GO:0005730">
    <property type="term" value="C:nucleolus"/>
    <property type="evidence" value="ECO:0007669"/>
    <property type="project" value="TreeGrafter"/>
</dbReference>
<feature type="domain" description="Zinc finger C2H2 LYAR-type" evidence="9">
    <location>
        <begin position="31"/>
        <end position="57"/>
    </location>
</feature>
<keyword evidence="3" id="KW-0677">Repeat</keyword>
<gene>
    <name evidence="10" type="ORF">PECAL_5P16600</name>
</gene>
<feature type="compositionally biased region" description="Basic residues" evidence="8">
    <location>
        <begin position="186"/>
        <end position="201"/>
    </location>
</feature>
<dbReference type="Proteomes" id="UP000789595">
    <property type="component" value="Unassembled WGS sequence"/>
</dbReference>
<feature type="compositionally biased region" description="Basic and acidic residues" evidence="8">
    <location>
        <begin position="175"/>
        <end position="185"/>
    </location>
</feature>
<dbReference type="AlphaFoldDB" id="A0A8J2SPE2"/>
<dbReference type="Gene3D" id="3.30.1490.490">
    <property type="match status" value="1"/>
</dbReference>
<keyword evidence="6" id="KW-0539">Nucleus</keyword>
<keyword evidence="5" id="KW-0862">Zinc</keyword>
<evidence type="ECO:0000256" key="6">
    <source>
        <dbReference type="ARBA" id="ARBA00023242"/>
    </source>
</evidence>
<dbReference type="InterPro" id="IPR036236">
    <property type="entry name" value="Znf_C2H2_sf"/>
</dbReference>
<evidence type="ECO:0000259" key="9">
    <source>
        <dbReference type="Pfam" id="PF08790"/>
    </source>
</evidence>
<comment type="caution">
    <text evidence="10">The sequence shown here is derived from an EMBL/GenBank/DDBJ whole genome shotgun (WGS) entry which is preliminary data.</text>
</comment>
<evidence type="ECO:0000256" key="8">
    <source>
        <dbReference type="SAM" id="MobiDB-lite"/>
    </source>
</evidence>
<evidence type="ECO:0000256" key="7">
    <source>
        <dbReference type="PROSITE-ProRule" id="PRU01145"/>
    </source>
</evidence>
<dbReference type="EMBL" id="CAKKNE010000005">
    <property type="protein sequence ID" value="CAH0377080.1"/>
    <property type="molecule type" value="Genomic_DNA"/>
</dbReference>
<evidence type="ECO:0000256" key="5">
    <source>
        <dbReference type="ARBA" id="ARBA00022833"/>
    </source>
</evidence>
<comment type="subcellular location">
    <subcellularLocation>
        <location evidence="1">Nucleus</location>
    </subcellularLocation>
</comment>
<reference evidence="10" key="1">
    <citation type="submission" date="2021-11" db="EMBL/GenBank/DDBJ databases">
        <authorList>
            <consortium name="Genoscope - CEA"/>
            <person name="William W."/>
        </authorList>
    </citation>
    <scope>NUCLEOTIDE SEQUENCE</scope>
</reference>
<evidence type="ECO:0000313" key="10">
    <source>
        <dbReference type="EMBL" id="CAH0377080.1"/>
    </source>
</evidence>
<dbReference type="GO" id="GO:0008270">
    <property type="term" value="F:zinc ion binding"/>
    <property type="evidence" value="ECO:0007669"/>
    <property type="project" value="UniProtKB-KW"/>
</dbReference>
<dbReference type="PROSITE" id="PS51804">
    <property type="entry name" value="ZF_C2HC_LYAR"/>
    <property type="match status" value="1"/>
</dbReference>
<dbReference type="GO" id="GO:0006364">
    <property type="term" value="P:rRNA processing"/>
    <property type="evidence" value="ECO:0007669"/>
    <property type="project" value="TreeGrafter"/>
</dbReference>
<evidence type="ECO:0000256" key="4">
    <source>
        <dbReference type="ARBA" id="ARBA00022771"/>
    </source>
</evidence>
<dbReference type="PANTHER" id="PTHR13100">
    <property type="entry name" value="CELL GROWTH-REGULATING NUCLEOLAR PROTEIN LYAR"/>
    <property type="match status" value="1"/>
</dbReference>
<dbReference type="PANTHER" id="PTHR13100:SF10">
    <property type="entry name" value="CELL GROWTH-REGULATING NUCLEOLAR PROTEIN"/>
    <property type="match status" value="1"/>
</dbReference>
<evidence type="ECO:0000256" key="2">
    <source>
        <dbReference type="ARBA" id="ARBA00022723"/>
    </source>
</evidence>
<dbReference type="Pfam" id="PF08790">
    <property type="entry name" value="zf-LYAR"/>
    <property type="match status" value="1"/>
</dbReference>
<evidence type="ECO:0000313" key="11">
    <source>
        <dbReference type="Proteomes" id="UP000789595"/>
    </source>
</evidence>
<dbReference type="GO" id="GO:0000122">
    <property type="term" value="P:negative regulation of transcription by RNA polymerase II"/>
    <property type="evidence" value="ECO:0007669"/>
    <property type="project" value="TreeGrafter"/>
</dbReference>
<dbReference type="InterPro" id="IPR039999">
    <property type="entry name" value="LYAR"/>
</dbReference>
<sequence length="201" mass="22263">MVFFVCEDCNETLKRLKVAQHLCRCSCSAITCVDCGATFHDDSYLQHATCMSEAERYEGNLYKAPKKKTAQDAWAELVQAACADRRDAPPAAAKLLPRLQGFENIPRNQKKFCNWVKNSLNLRGGDAAAVDALWAYLVARRDAARAEAAPAPVAPVPAPVAAPPAEKKKKKKKRARDDETPEERKARKLRKKAKKAKKKAA</sequence>
<dbReference type="SUPFAM" id="SSF57667">
    <property type="entry name" value="beta-beta-alpha zinc fingers"/>
    <property type="match status" value="2"/>
</dbReference>
<dbReference type="GO" id="GO:0003677">
    <property type="term" value="F:DNA binding"/>
    <property type="evidence" value="ECO:0007669"/>
    <property type="project" value="InterPro"/>
</dbReference>
<keyword evidence="2" id="KW-0479">Metal-binding</keyword>
<evidence type="ECO:0000256" key="1">
    <source>
        <dbReference type="ARBA" id="ARBA00004123"/>
    </source>
</evidence>
<dbReference type="OrthoDB" id="21474at2759"/>
<protein>
    <recommendedName>
        <fullName evidence="9">Zinc finger C2H2 LYAR-type domain-containing protein</fullName>
    </recommendedName>
</protein>
<feature type="region of interest" description="Disordered" evidence="8">
    <location>
        <begin position="148"/>
        <end position="201"/>
    </location>
</feature>
<dbReference type="InterPro" id="IPR014898">
    <property type="entry name" value="Znf_C2H2_LYAR"/>
</dbReference>
<keyword evidence="4 7" id="KW-0863">Zinc-finger</keyword>
<organism evidence="10 11">
    <name type="scientific">Pelagomonas calceolata</name>
    <dbReference type="NCBI Taxonomy" id="35677"/>
    <lineage>
        <taxon>Eukaryota</taxon>
        <taxon>Sar</taxon>
        <taxon>Stramenopiles</taxon>
        <taxon>Ochrophyta</taxon>
        <taxon>Pelagophyceae</taxon>
        <taxon>Pelagomonadales</taxon>
        <taxon>Pelagomonadaceae</taxon>
        <taxon>Pelagomonas</taxon>
    </lineage>
</organism>